<evidence type="ECO:0000256" key="1">
    <source>
        <dbReference type="ARBA" id="ARBA00001947"/>
    </source>
</evidence>
<dbReference type="Gene3D" id="3.30.70.360">
    <property type="match status" value="1"/>
</dbReference>
<dbReference type="PANTHER" id="PTHR43808:SF8">
    <property type="entry name" value="PEPTIDASE M20 DIMERISATION DOMAIN-CONTAINING PROTEIN"/>
    <property type="match status" value="1"/>
</dbReference>
<reference evidence="7" key="1">
    <citation type="submission" date="2019-05" db="EMBL/GenBank/DDBJ databases">
        <authorList>
            <person name="Naeem R."/>
            <person name="Antony C."/>
            <person name="Guan Q."/>
        </authorList>
    </citation>
    <scope>NUCLEOTIDE SEQUENCE</scope>
    <source>
        <strain evidence="7">2</strain>
    </source>
</reference>
<dbReference type="NCBIfam" id="NF005913">
    <property type="entry name" value="PRK07906.1"/>
    <property type="match status" value="1"/>
</dbReference>
<dbReference type="AlphaFoldDB" id="A0A653EDC4"/>
<feature type="domain" description="Peptidase M20 dimerisation" evidence="6">
    <location>
        <begin position="248"/>
        <end position="377"/>
    </location>
</feature>
<dbReference type="PROSITE" id="PS00758">
    <property type="entry name" value="ARGE_DAPE_CPG2_1"/>
    <property type="match status" value="1"/>
</dbReference>
<dbReference type="GO" id="GO:0016787">
    <property type="term" value="F:hydrolase activity"/>
    <property type="evidence" value="ECO:0007669"/>
    <property type="project" value="UniProtKB-KW"/>
</dbReference>
<evidence type="ECO:0000256" key="3">
    <source>
        <dbReference type="ARBA" id="ARBA00022723"/>
    </source>
</evidence>
<dbReference type="InterPro" id="IPR011650">
    <property type="entry name" value="Peptidase_M20_dimer"/>
</dbReference>
<sequence length="490" mass="52794">MSWQLRLSDCLASAQLGSATMRPGKQTAAAVSGVVGKVTVTLENRATETSIGPSDDVVEVVSRLIRFDTSNTGQPETTKGEAECAQWIAGQLAEVDYQTEYIESGAPGRGNVFARLAGADSSRGALLIHGHLDVVPAEAADWSVHPFSGAIEDGYVWGRGAVDMKDMVGMMIVIARHFRRAGIDPPRDLVFAFVADEEHGGKYGSQWLVDNRPDLFEGVTEAIGEVGGFSLTVPRHDGGERRLYLIETAEKGINWMRLTARGRAGHGSMVHDQNAVTAVAEAVARLGRHQFPLVRSDTVTQFLAAVSEETGLTFDIDSPDLDGTIDKIGPMARMLKAVLRDTANPTMLKAGYKANVVPATAEAVVDCRILPGRKAAFEAEIDALIGPDVTREWIRELPSYETSFDGDLVDAMNAAVLAVDPDGRTVPYMLSGGTDAKAFARLGIRCFGFSPLRLPPDLDFSSLFHGVDERVPIDALRFGTDVLAHFLTHC</sequence>
<evidence type="ECO:0000256" key="5">
    <source>
        <dbReference type="ARBA" id="ARBA00022833"/>
    </source>
</evidence>
<dbReference type="GO" id="GO:0046872">
    <property type="term" value="F:metal ion binding"/>
    <property type="evidence" value="ECO:0007669"/>
    <property type="project" value="UniProtKB-KW"/>
</dbReference>
<dbReference type="InterPro" id="IPR002933">
    <property type="entry name" value="Peptidase_M20"/>
</dbReference>
<dbReference type="InterPro" id="IPR036264">
    <property type="entry name" value="Bact_exopeptidase_dim_dom"/>
</dbReference>
<dbReference type="PANTHER" id="PTHR43808">
    <property type="entry name" value="ACETYLORNITHINE DEACETYLASE"/>
    <property type="match status" value="1"/>
</dbReference>
<evidence type="ECO:0000313" key="7">
    <source>
        <dbReference type="EMBL" id="VTO95533.1"/>
    </source>
</evidence>
<dbReference type="InterPro" id="IPR001261">
    <property type="entry name" value="ArgE/DapE_CS"/>
</dbReference>
<keyword evidence="3" id="KW-0479">Metal-binding</keyword>
<dbReference type="Pfam" id="PF07687">
    <property type="entry name" value="M20_dimer"/>
    <property type="match status" value="1"/>
</dbReference>
<comment type="cofactor">
    <cofactor evidence="1">
        <name>Zn(2+)</name>
        <dbReference type="ChEBI" id="CHEBI:29105"/>
    </cofactor>
</comment>
<proteinExistence type="inferred from homology"/>
<evidence type="ECO:0000259" key="6">
    <source>
        <dbReference type="Pfam" id="PF07687"/>
    </source>
</evidence>
<gene>
    <name evidence="7" type="primary">dapE_1</name>
    <name evidence="7" type="ORF">BIN_B_01014</name>
</gene>
<dbReference type="Gene3D" id="1.10.150.900">
    <property type="match status" value="1"/>
</dbReference>
<keyword evidence="4" id="KW-0378">Hydrolase</keyword>
<dbReference type="InterPro" id="IPR050072">
    <property type="entry name" value="Peptidase_M20A"/>
</dbReference>
<dbReference type="SUPFAM" id="SSF53187">
    <property type="entry name" value="Zn-dependent exopeptidases"/>
    <property type="match status" value="1"/>
</dbReference>
<keyword evidence="5" id="KW-0862">Zinc</keyword>
<protein>
    <submittedName>
        <fullName evidence="7">Succinyl-diaminopimelate desuccinylase</fullName>
    </submittedName>
</protein>
<dbReference type="FunFam" id="1.10.150.900:FF:000002">
    <property type="entry name" value="M20/M25/M40 family peptidase"/>
    <property type="match status" value="1"/>
</dbReference>
<dbReference type="Gene3D" id="3.40.630.10">
    <property type="entry name" value="Zn peptidases"/>
    <property type="match status" value="1"/>
</dbReference>
<evidence type="ECO:0000256" key="4">
    <source>
        <dbReference type="ARBA" id="ARBA00022801"/>
    </source>
</evidence>
<evidence type="ECO:0000256" key="2">
    <source>
        <dbReference type="ARBA" id="ARBA00006247"/>
    </source>
</evidence>
<dbReference type="CDD" id="cd05675">
    <property type="entry name" value="M20_yscS_like"/>
    <property type="match status" value="1"/>
</dbReference>
<name>A0A653EDC4_9MYCO</name>
<organism evidence="7">
    <name type="scientific">Mycobacterium riyadhense</name>
    <dbReference type="NCBI Taxonomy" id="486698"/>
    <lineage>
        <taxon>Bacteria</taxon>
        <taxon>Bacillati</taxon>
        <taxon>Actinomycetota</taxon>
        <taxon>Actinomycetes</taxon>
        <taxon>Mycobacteriales</taxon>
        <taxon>Mycobacteriaceae</taxon>
        <taxon>Mycobacterium</taxon>
    </lineage>
</organism>
<dbReference type="SUPFAM" id="SSF55031">
    <property type="entry name" value="Bacterial exopeptidase dimerisation domain"/>
    <property type="match status" value="1"/>
</dbReference>
<accession>A0A653EDC4</accession>
<dbReference type="EMBL" id="LR589068">
    <property type="protein sequence ID" value="VTO95533.1"/>
    <property type="molecule type" value="Genomic_DNA"/>
</dbReference>
<comment type="similarity">
    <text evidence="2">Belongs to the peptidase M20A family.</text>
</comment>
<dbReference type="Pfam" id="PF01546">
    <property type="entry name" value="Peptidase_M20"/>
    <property type="match status" value="1"/>
</dbReference>